<feature type="compositionally biased region" description="Basic and acidic residues" evidence="1">
    <location>
        <begin position="435"/>
        <end position="448"/>
    </location>
</feature>
<dbReference type="RefSeq" id="XP_021868193.1">
    <property type="nucleotide sequence ID" value="XM_022018678.1"/>
</dbReference>
<feature type="region of interest" description="Disordered" evidence="1">
    <location>
        <begin position="271"/>
        <end position="302"/>
    </location>
</feature>
<evidence type="ECO:0000313" key="3">
    <source>
        <dbReference type="Proteomes" id="UP000193218"/>
    </source>
</evidence>
<feature type="region of interest" description="Disordered" evidence="1">
    <location>
        <begin position="102"/>
        <end position="123"/>
    </location>
</feature>
<dbReference type="GeneID" id="33560487"/>
<feature type="compositionally biased region" description="Polar residues" evidence="1">
    <location>
        <begin position="109"/>
        <end position="123"/>
    </location>
</feature>
<reference evidence="2 3" key="1">
    <citation type="submission" date="2017-03" db="EMBL/GenBank/DDBJ databases">
        <title>Widespread Adenine N6-methylation of Active Genes in Fungi.</title>
        <authorList>
            <consortium name="DOE Joint Genome Institute"/>
            <person name="Mondo S.J."/>
            <person name="Dannebaum R.O."/>
            <person name="Kuo R.C."/>
            <person name="Louie K.B."/>
            <person name="Bewick A.J."/>
            <person name="Labutti K."/>
            <person name="Haridas S."/>
            <person name="Kuo A."/>
            <person name="Salamov A."/>
            <person name="Ahrendt S.R."/>
            <person name="Lau R."/>
            <person name="Bowen B.P."/>
            <person name="Lipzen A."/>
            <person name="Sullivan W."/>
            <person name="Andreopoulos W.B."/>
            <person name="Clum A."/>
            <person name="Lindquist E."/>
            <person name="Daum C."/>
            <person name="Northen T.R."/>
            <person name="Ramamoorthy G."/>
            <person name="Schmitz R.J."/>
            <person name="Gryganskyi A."/>
            <person name="Culley D."/>
            <person name="Magnuson J."/>
            <person name="James T.Y."/>
            <person name="O'Malley M.A."/>
            <person name="Stajich J.E."/>
            <person name="Spatafora J.W."/>
            <person name="Visel A."/>
            <person name="Grigoriev I.V."/>
        </authorList>
    </citation>
    <scope>NUCLEOTIDE SEQUENCE [LARGE SCALE GENOMIC DNA]</scope>
    <source>
        <strain evidence="2 3">NRRL Y-17943</strain>
    </source>
</reference>
<feature type="compositionally biased region" description="Low complexity" evidence="1">
    <location>
        <begin position="545"/>
        <end position="577"/>
    </location>
</feature>
<feature type="compositionally biased region" description="Polar residues" evidence="1">
    <location>
        <begin position="336"/>
        <end position="345"/>
    </location>
</feature>
<gene>
    <name evidence="2" type="ORF">BD324DRAFT_653604</name>
</gene>
<proteinExistence type="predicted"/>
<protein>
    <submittedName>
        <fullName evidence="2">Uncharacterized protein</fullName>
    </submittedName>
</protein>
<evidence type="ECO:0000256" key="1">
    <source>
        <dbReference type="SAM" id="MobiDB-lite"/>
    </source>
</evidence>
<feature type="region of interest" description="Disordered" evidence="1">
    <location>
        <begin position="460"/>
        <end position="510"/>
    </location>
</feature>
<comment type="caution">
    <text evidence="2">The sequence shown here is derived from an EMBL/GenBank/DDBJ whole genome shotgun (WGS) entry which is preliminary data.</text>
</comment>
<dbReference type="Proteomes" id="UP000193218">
    <property type="component" value="Unassembled WGS sequence"/>
</dbReference>
<feature type="compositionally biased region" description="Polar residues" evidence="1">
    <location>
        <begin position="63"/>
        <end position="73"/>
    </location>
</feature>
<dbReference type="AlphaFoldDB" id="A0A1Y1U9Z9"/>
<evidence type="ECO:0000313" key="2">
    <source>
        <dbReference type="EMBL" id="ORX33905.1"/>
    </source>
</evidence>
<feature type="region of interest" description="Disordered" evidence="1">
    <location>
        <begin position="540"/>
        <end position="607"/>
    </location>
</feature>
<name>A0A1Y1U9Z9_9TREE</name>
<feature type="region of interest" description="Disordered" evidence="1">
    <location>
        <begin position="328"/>
        <end position="385"/>
    </location>
</feature>
<feature type="compositionally biased region" description="Polar residues" evidence="1">
    <location>
        <begin position="596"/>
        <end position="607"/>
    </location>
</feature>
<accession>A0A1Y1U9Z9</accession>
<feature type="region of interest" description="Disordered" evidence="1">
    <location>
        <begin position="44"/>
        <end position="81"/>
    </location>
</feature>
<dbReference type="InParanoid" id="A0A1Y1U9Z9"/>
<keyword evidence="3" id="KW-1185">Reference proteome</keyword>
<sequence length="607" mass="66828">MSPFFGSSSSPAPLNRWLWNGSQASSSYTIKHIRHPFPDEIQVSSVSGSHNVDPDDESLLWYTPQSSPDQSKNVGLARGRDQGENYLRDDWNFAEIDEKKEQVTALSRRPSTPYSDSGRNQTLVDDSDEDVIVSKAHSVRIIHRGQAGICTDSGSGATKPQLQPVDTIADASSDQDLNTRIREPRFTEATTVVSPILSEKGELPTPASVEALNSVPNNPLSGIIAVQKTHGADGGSDDIAARTTIQSILDKAVAWVDRMKLSTIKAAAKSLLRRRQSEARPDQSDLHSSRVEDWEDSVRDSETPWNNRIRTAVRDTFGSTATNWRLWDRNRHRDTTSNPGETTAKTGKLRDLRSGLLSRRPCNDRRGTTTVTRDSAEGATSGWKSTLANPLSMFDGLRDKWTALDLKGTIRSDVTLRGGSRPASGSETEDESEGSDVRTGIRDPEFRRPKWACPTVTIPKLKTMRRSTARKDSHSQTRRLPKWASPSTYRTKRKRSDTTDPGDGCRSSATAASRISNWMSRARKSTFAPTCSYVKSALTNRNNGSSVAPESSPRFSSSSMADSGSSTTTTGRETLMSNLYQRGRRRIMGQHGKSNRLPSTAASFGHQ</sequence>
<feature type="compositionally biased region" description="Basic and acidic residues" evidence="1">
    <location>
        <begin position="275"/>
        <end position="302"/>
    </location>
</feature>
<organism evidence="2 3">
    <name type="scientific">Kockovaella imperatae</name>
    <dbReference type="NCBI Taxonomy" id="4999"/>
    <lineage>
        <taxon>Eukaryota</taxon>
        <taxon>Fungi</taxon>
        <taxon>Dikarya</taxon>
        <taxon>Basidiomycota</taxon>
        <taxon>Agaricomycotina</taxon>
        <taxon>Tremellomycetes</taxon>
        <taxon>Tremellales</taxon>
        <taxon>Cuniculitremaceae</taxon>
        <taxon>Kockovaella</taxon>
    </lineage>
</organism>
<dbReference type="EMBL" id="NBSH01000016">
    <property type="protein sequence ID" value="ORX33905.1"/>
    <property type="molecule type" value="Genomic_DNA"/>
</dbReference>
<feature type="region of interest" description="Disordered" evidence="1">
    <location>
        <begin position="414"/>
        <end position="448"/>
    </location>
</feature>